<keyword evidence="1" id="KW-0472">Membrane</keyword>
<feature type="transmembrane region" description="Helical" evidence="1">
    <location>
        <begin position="129"/>
        <end position="150"/>
    </location>
</feature>
<keyword evidence="1" id="KW-0812">Transmembrane</keyword>
<dbReference type="EMBL" id="JBGBPQ010000023">
    <property type="protein sequence ID" value="KAL1500248.1"/>
    <property type="molecule type" value="Genomic_DNA"/>
</dbReference>
<dbReference type="AlphaFoldDB" id="A0AB34IMQ0"/>
<feature type="transmembrane region" description="Helical" evidence="1">
    <location>
        <begin position="188"/>
        <end position="208"/>
    </location>
</feature>
<name>A0AB34IMQ0_PRYPA</name>
<sequence length="254" mass="28240">MRKIGVWCNSKGIAMEGGGQKPSGGPLESFRASVDSAREKIATSTAKSIGGCKESLKTHNPKLALKLEETENAVKKVSSEFDELGFWTNYKNYNVELFRPFKRADASKPLLSEIKGSLSLKPENPKMAFVLWNVLAFWLGVIGAVLMFLVSDALVLASLAYAASRMFVGYCFAYLFYFIFICTDKKKWMLFGFVAILLYVLLTVYGAYNSAAHITEGDAVLELVLNILYSAFNIIVCYHAYHLYKGVPSQAEML</sequence>
<feature type="transmembrane region" description="Helical" evidence="1">
    <location>
        <begin position="162"/>
        <end position="181"/>
    </location>
</feature>
<gene>
    <name evidence="2" type="ORF">AB1Y20_012916</name>
</gene>
<keyword evidence="1" id="KW-1133">Transmembrane helix</keyword>
<proteinExistence type="predicted"/>
<keyword evidence="3" id="KW-1185">Reference proteome</keyword>
<feature type="transmembrane region" description="Helical" evidence="1">
    <location>
        <begin position="220"/>
        <end position="241"/>
    </location>
</feature>
<comment type="caution">
    <text evidence="2">The sequence shown here is derived from an EMBL/GenBank/DDBJ whole genome shotgun (WGS) entry which is preliminary data.</text>
</comment>
<dbReference type="Proteomes" id="UP001515480">
    <property type="component" value="Unassembled WGS sequence"/>
</dbReference>
<protein>
    <submittedName>
        <fullName evidence="2">Uncharacterized protein</fullName>
    </submittedName>
</protein>
<evidence type="ECO:0000313" key="2">
    <source>
        <dbReference type="EMBL" id="KAL1500248.1"/>
    </source>
</evidence>
<reference evidence="2 3" key="1">
    <citation type="journal article" date="2024" name="Science">
        <title>Giant polyketide synthase enzymes in the biosynthesis of giant marine polyether toxins.</title>
        <authorList>
            <person name="Fallon T.R."/>
            <person name="Shende V.V."/>
            <person name="Wierzbicki I.H."/>
            <person name="Pendleton A.L."/>
            <person name="Watervoot N.F."/>
            <person name="Auber R.P."/>
            <person name="Gonzalez D.J."/>
            <person name="Wisecaver J.H."/>
            <person name="Moore B.S."/>
        </authorList>
    </citation>
    <scope>NUCLEOTIDE SEQUENCE [LARGE SCALE GENOMIC DNA]</scope>
    <source>
        <strain evidence="2 3">12B1</strain>
    </source>
</reference>
<accession>A0AB34IMQ0</accession>
<organism evidence="2 3">
    <name type="scientific">Prymnesium parvum</name>
    <name type="common">Toxic golden alga</name>
    <dbReference type="NCBI Taxonomy" id="97485"/>
    <lineage>
        <taxon>Eukaryota</taxon>
        <taxon>Haptista</taxon>
        <taxon>Haptophyta</taxon>
        <taxon>Prymnesiophyceae</taxon>
        <taxon>Prymnesiales</taxon>
        <taxon>Prymnesiaceae</taxon>
        <taxon>Prymnesium</taxon>
    </lineage>
</organism>
<evidence type="ECO:0000256" key="1">
    <source>
        <dbReference type="SAM" id="Phobius"/>
    </source>
</evidence>
<evidence type="ECO:0000313" key="3">
    <source>
        <dbReference type="Proteomes" id="UP001515480"/>
    </source>
</evidence>